<protein>
    <submittedName>
        <fullName evidence="1">Uncharacterized protein</fullName>
    </submittedName>
</protein>
<proteinExistence type="predicted"/>
<evidence type="ECO:0000313" key="2">
    <source>
        <dbReference type="Proteomes" id="UP000564425"/>
    </source>
</evidence>
<dbReference type="AlphaFoldDB" id="A0A7J9NX50"/>
<gene>
    <name evidence="1" type="ORF">HNP86_002030</name>
</gene>
<organism evidence="1 2">
    <name type="scientific">Methanococcus maripaludis</name>
    <name type="common">Methanococcus deltae</name>
    <dbReference type="NCBI Taxonomy" id="39152"/>
    <lineage>
        <taxon>Archaea</taxon>
        <taxon>Methanobacteriati</taxon>
        <taxon>Methanobacteriota</taxon>
        <taxon>Methanomada group</taxon>
        <taxon>Methanococci</taxon>
        <taxon>Methanococcales</taxon>
        <taxon>Methanococcaceae</taxon>
        <taxon>Methanococcus</taxon>
    </lineage>
</organism>
<evidence type="ECO:0000313" key="1">
    <source>
        <dbReference type="EMBL" id="MBA2851871.1"/>
    </source>
</evidence>
<dbReference type="EMBL" id="JACDUH010000003">
    <property type="protein sequence ID" value="MBA2851871.1"/>
    <property type="molecule type" value="Genomic_DNA"/>
</dbReference>
<name>A0A7J9NX50_METMI</name>
<dbReference type="RefSeq" id="WP_181501690.1">
    <property type="nucleotide sequence ID" value="NZ_JACDUH010000003.1"/>
</dbReference>
<sequence>MKFGKPDAMLTIINRVRARHRRVIGFDIKSDQGLVNINIACETEIKSPHKYITVSQFLALVSREDVSIRIHEYDNPNGKLFTAVTIKGYPIHENPLSDMFVVGEGIFLLDEQRYELHIPGSLTFNYKDWAIINGKIYTIDDNTMAHHTRVDELPRLLDCLRNDSEVEHYVVSELYESAK</sequence>
<dbReference type="Proteomes" id="UP000564425">
    <property type="component" value="Unassembled WGS sequence"/>
</dbReference>
<accession>A0A7J9NX50</accession>
<reference evidence="1 2" key="1">
    <citation type="submission" date="2020-07" db="EMBL/GenBank/DDBJ databases">
        <title>Genomic Encyclopedia of Type Strains, Phase IV (KMG-V): Genome sequencing to study the core and pangenomes of soil and plant-associated prokaryotes.</title>
        <authorList>
            <person name="Whitman W."/>
        </authorList>
    </citation>
    <scope>NUCLEOTIDE SEQUENCE [LARGE SCALE GENOMIC DNA]</scope>
    <source>
        <strain evidence="1 2">A1</strain>
    </source>
</reference>
<comment type="caution">
    <text evidence="1">The sequence shown here is derived from an EMBL/GenBank/DDBJ whole genome shotgun (WGS) entry which is preliminary data.</text>
</comment>